<organism evidence="2 3">
    <name type="scientific">Haloflavibacter putidus</name>
    <dbReference type="NCBI Taxonomy" id="2576776"/>
    <lineage>
        <taxon>Bacteria</taxon>
        <taxon>Pseudomonadati</taxon>
        <taxon>Bacteroidota</taxon>
        <taxon>Flavobacteriia</taxon>
        <taxon>Flavobacteriales</taxon>
        <taxon>Flavobacteriaceae</taxon>
        <taxon>Haloflavibacter</taxon>
    </lineage>
</organism>
<protein>
    <submittedName>
        <fullName evidence="2">Hemerythrin domain-containing protein</fullName>
    </submittedName>
</protein>
<sequence>MKKPIYNFFTEDHRRLDTLLEKATKDPDNVDKDLYREFRIGLLTHIKMEEKVLFPAAKIANGGEPLPNFERFRLEHGAITTLMAVPPNKELLKVLGHVLEKHDEAEEIKGGMYDICENLTQGQTEEILEQLKKVTPVPVLEPNASPAVLKAAKRILKRAGYDYDGIVARV</sequence>
<dbReference type="AlphaFoldDB" id="A0A507ZW80"/>
<feature type="domain" description="Hemerythrin-like" evidence="1">
    <location>
        <begin position="6"/>
        <end position="107"/>
    </location>
</feature>
<evidence type="ECO:0000259" key="1">
    <source>
        <dbReference type="Pfam" id="PF01814"/>
    </source>
</evidence>
<evidence type="ECO:0000313" key="3">
    <source>
        <dbReference type="Proteomes" id="UP000317169"/>
    </source>
</evidence>
<evidence type="ECO:0000313" key="2">
    <source>
        <dbReference type="EMBL" id="TQD39035.1"/>
    </source>
</evidence>
<comment type="caution">
    <text evidence="2">The sequence shown here is derived from an EMBL/GenBank/DDBJ whole genome shotgun (WGS) entry which is preliminary data.</text>
</comment>
<gene>
    <name evidence="2" type="ORF">FKR84_06450</name>
</gene>
<dbReference type="Pfam" id="PF01814">
    <property type="entry name" value="Hemerythrin"/>
    <property type="match status" value="1"/>
</dbReference>
<accession>A0A507ZW80</accession>
<name>A0A507ZW80_9FLAO</name>
<dbReference type="InterPro" id="IPR012312">
    <property type="entry name" value="Hemerythrin-like"/>
</dbReference>
<dbReference type="EMBL" id="VIAR01000005">
    <property type="protein sequence ID" value="TQD39035.1"/>
    <property type="molecule type" value="Genomic_DNA"/>
</dbReference>
<dbReference type="Proteomes" id="UP000317169">
    <property type="component" value="Unassembled WGS sequence"/>
</dbReference>
<reference evidence="2 3" key="1">
    <citation type="submission" date="2019-06" db="EMBL/GenBank/DDBJ databases">
        <title>Flavibacter putida gen. nov., sp. nov., a novel marine bacterium of the family Flavobacteriaceae isolated from coastal seawater.</title>
        <authorList>
            <person name="Feng X."/>
        </authorList>
    </citation>
    <scope>NUCLEOTIDE SEQUENCE [LARGE SCALE GENOMIC DNA]</scope>
    <source>
        <strain evidence="2 3">PLHSN227</strain>
    </source>
</reference>
<proteinExistence type="predicted"/>
<dbReference type="OrthoDB" id="668193at2"/>
<dbReference type="RefSeq" id="WP_141421483.1">
    <property type="nucleotide sequence ID" value="NZ_VIAR01000005.1"/>
</dbReference>
<keyword evidence="3" id="KW-1185">Reference proteome</keyword>